<dbReference type="RefSeq" id="WP_328856634.1">
    <property type="nucleotide sequence ID" value="NZ_CP108021.1"/>
</dbReference>
<reference evidence="3 4" key="1">
    <citation type="submission" date="2022-10" db="EMBL/GenBank/DDBJ databases">
        <title>The complete genomes of actinobacterial strains from the NBC collection.</title>
        <authorList>
            <person name="Joergensen T.S."/>
            <person name="Alvarez Arevalo M."/>
            <person name="Sterndorff E.B."/>
            <person name="Faurdal D."/>
            <person name="Vuksanovic O."/>
            <person name="Mourched A.-S."/>
            <person name="Charusanti P."/>
            <person name="Shaw S."/>
            <person name="Blin K."/>
            <person name="Weber T."/>
        </authorList>
    </citation>
    <scope>NUCLEOTIDE SEQUENCE [LARGE SCALE GENOMIC DNA]</scope>
    <source>
        <strain evidence="3 4">NBC_00319</strain>
    </source>
</reference>
<organism evidence="3 4">
    <name type="scientific">Williamsia herbipolensis</name>
    <dbReference type="NCBI Taxonomy" id="1603258"/>
    <lineage>
        <taxon>Bacteria</taxon>
        <taxon>Bacillati</taxon>
        <taxon>Actinomycetota</taxon>
        <taxon>Actinomycetes</taxon>
        <taxon>Mycobacteriales</taxon>
        <taxon>Nocardiaceae</taxon>
        <taxon>Williamsia</taxon>
    </lineage>
</organism>
<protein>
    <submittedName>
        <fullName evidence="3">Uncharacterized protein</fullName>
    </submittedName>
</protein>
<dbReference type="KEGG" id="whr:OG579_15220"/>
<name>A0AAU4JZ96_9NOCA</name>
<evidence type="ECO:0000313" key="4">
    <source>
        <dbReference type="Proteomes" id="UP001432128"/>
    </source>
</evidence>
<evidence type="ECO:0000313" key="3">
    <source>
        <dbReference type="EMBL" id="WUM19068.1"/>
    </source>
</evidence>
<proteinExistence type="predicted"/>
<dbReference type="Proteomes" id="UP001432128">
    <property type="component" value="Chromosome"/>
</dbReference>
<dbReference type="EMBL" id="CP108021">
    <property type="protein sequence ID" value="WUM19068.1"/>
    <property type="molecule type" value="Genomic_DNA"/>
</dbReference>
<evidence type="ECO:0000256" key="2">
    <source>
        <dbReference type="SAM" id="MobiDB-lite"/>
    </source>
</evidence>
<accession>A0AAU4JZ96</accession>
<feature type="coiled-coil region" evidence="1">
    <location>
        <begin position="133"/>
        <end position="182"/>
    </location>
</feature>
<evidence type="ECO:0000256" key="1">
    <source>
        <dbReference type="SAM" id="Coils"/>
    </source>
</evidence>
<sequence>MRLTAARRDNLTRDQLANQLWRINNALARHHATTEHHLTEIPITNTAAEPPFAAAEPVDQNRALTEPELATEITTVRARLARVESDIALYRRRGTINNVDDVRADHDQLRRTAAAISQAEAAAREHTTIRSDYDALRRDLVAAQNALASARRGERPAAKSRVNSLLREVQTSAQRLAAAQAQADVTAAATGVPQTVWAETNARATDAARLDQELVAALHAEDSARSRDERLAAERAQLNARLERAVAEHARRTEAPIETRRNERVTTPYLDDAPVPSAESVLDPDL</sequence>
<keyword evidence="1" id="KW-0175">Coiled coil</keyword>
<keyword evidence="4" id="KW-1185">Reference proteome</keyword>
<gene>
    <name evidence="3" type="ORF">OG579_15220</name>
</gene>
<feature type="compositionally biased region" description="Basic and acidic residues" evidence="2">
    <location>
        <begin position="250"/>
        <end position="264"/>
    </location>
</feature>
<dbReference type="AlphaFoldDB" id="A0AAU4JZ96"/>
<feature type="region of interest" description="Disordered" evidence="2">
    <location>
        <begin position="250"/>
        <end position="286"/>
    </location>
</feature>